<keyword evidence="3" id="KW-1185">Reference proteome</keyword>
<protein>
    <submittedName>
        <fullName evidence="2">Uncharacterized protein</fullName>
    </submittedName>
</protein>
<dbReference type="AlphaFoldDB" id="A0A330GV09"/>
<dbReference type="Proteomes" id="UP000251956">
    <property type="component" value="Unassembled WGS sequence"/>
</dbReference>
<reference evidence="2 3" key="2">
    <citation type="submission" date="2018-07" db="EMBL/GenBank/DDBJ databases">
        <title>Diversity of Mesorhizobium strains in Brazil.</title>
        <authorList>
            <person name="Helene L.C.F."/>
            <person name="Dall'Agnol R."/>
            <person name="Delamuta J.R.M."/>
            <person name="Hungria M."/>
        </authorList>
    </citation>
    <scope>NUCLEOTIDE SEQUENCE [LARGE SCALE GENOMIC DNA]</scope>
    <source>
        <strain evidence="2 3">CNPSo 3140</strain>
    </source>
</reference>
<feature type="compositionally biased region" description="Basic residues" evidence="1">
    <location>
        <begin position="54"/>
        <end position="69"/>
    </location>
</feature>
<dbReference type="EMBL" id="QMBQ01000004">
    <property type="protein sequence ID" value="RAZ75852.1"/>
    <property type="molecule type" value="Genomic_DNA"/>
</dbReference>
<accession>A0A330GV09</accession>
<evidence type="ECO:0000313" key="2">
    <source>
        <dbReference type="EMBL" id="RAZ75852.1"/>
    </source>
</evidence>
<gene>
    <name evidence="2" type="ORF">DPM35_13995</name>
</gene>
<feature type="region of interest" description="Disordered" evidence="1">
    <location>
        <begin position="51"/>
        <end position="83"/>
    </location>
</feature>
<sequence>MVRDFTVGPPIRGKRAGGDVVDERRYFYTCPTCGKPVDMRDLRQVMLHETPGHAMRRTAKSPRARRRVGSRIAKDRQPIGLKS</sequence>
<name>A0A330GV09_9HYPH</name>
<proteinExistence type="predicted"/>
<comment type="caution">
    <text evidence="2">The sequence shown here is derived from an EMBL/GenBank/DDBJ whole genome shotgun (WGS) entry which is preliminary data.</text>
</comment>
<evidence type="ECO:0000256" key="1">
    <source>
        <dbReference type="SAM" id="MobiDB-lite"/>
    </source>
</evidence>
<organism evidence="2 3">
    <name type="scientific">Mesorhizobium atlanticum</name>
    <dbReference type="NCBI Taxonomy" id="2233532"/>
    <lineage>
        <taxon>Bacteria</taxon>
        <taxon>Pseudomonadati</taxon>
        <taxon>Pseudomonadota</taxon>
        <taxon>Alphaproteobacteria</taxon>
        <taxon>Hyphomicrobiales</taxon>
        <taxon>Phyllobacteriaceae</taxon>
        <taxon>Mesorhizobium</taxon>
    </lineage>
</organism>
<evidence type="ECO:0000313" key="3">
    <source>
        <dbReference type="Proteomes" id="UP000251956"/>
    </source>
</evidence>
<reference evidence="3" key="1">
    <citation type="submission" date="2018-06" db="EMBL/GenBank/DDBJ databases">
        <authorList>
            <person name="Helene L.C."/>
            <person name="Dall'Agnol R."/>
            <person name="Delamuta J.R."/>
            <person name="Hungria M."/>
        </authorList>
    </citation>
    <scope>NUCLEOTIDE SEQUENCE [LARGE SCALE GENOMIC DNA]</scope>
    <source>
        <strain evidence="3">CNPSo 3140</strain>
    </source>
</reference>